<dbReference type="Gene3D" id="3.40.50.150">
    <property type="entry name" value="Vaccinia Virus protein VP39"/>
    <property type="match status" value="1"/>
</dbReference>
<feature type="domain" description="BVU-1015-like N-terminal dimerisation-like" evidence="5">
    <location>
        <begin position="19"/>
        <end position="86"/>
    </location>
</feature>
<reference evidence="7" key="1">
    <citation type="journal article" date="2009" name="PLoS Genet.">
        <title>Organised genome dynamics in the Escherichia coli species results in highly diverse adaptive paths.</title>
        <authorList>
            <person name="Touchon M."/>
            <person name="Hoede C."/>
            <person name="Tenaillon O."/>
            <person name="Barbe V."/>
            <person name="Baeriswyl S."/>
            <person name="Bidet P."/>
            <person name="Bingen E."/>
            <person name="Bonacorsi S."/>
            <person name="Bouchier C."/>
            <person name="Bouvet O."/>
            <person name="Calteau A."/>
            <person name="Chiapello H."/>
            <person name="Clermont O."/>
            <person name="Cruveiller S."/>
            <person name="Danchin A."/>
            <person name="Diard M."/>
            <person name="Dossat C."/>
            <person name="Karoui M.E."/>
            <person name="Frapy E."/>
            <person name="Garry L."/>
            <person name="Ghigo J.M."/>
            <person name="Gilles A.M."/>
            <person name="Johnson J."/>
            <person name="Le Bouguenec C."/>
            <person name="Lescat M."/>
            <person name="Mangenot S."/>
            <person name="Martinez-Jehanne V."/>
            <person name="Matic I."/>
            <person name="Nassif X."/>
            <person name="Oztas S."/>
            <person name="Petit M.A."/>
            <person name="Pichon C."/>
            <person name="Rouy Z."/>
            <person name="Ruf C.S."/>
            <person name="Schneider D."/>
            <person name="Tourret J."/>
            <person name="Vacherie B."/>
            <person name="Vallenet D."/>
            <person name="Medigue C."/>
            <person name="Rocha E.P.C."/>
            <person name="Denamur E."/>
        </authorList>
    </citation>
    <scope>NUCLEOTIDE SEQUENCE [LARGE SCALE GENOMIC DNA]</scope>
    <source>
        <strain evidence="7">UMN026 / ExPEC</strain>
    </source>
</reference>
<gene>
    <name evidence="6" type="ordered locus">ECUMN_3939</name>
</gene>
<dbReference type="STRING" id="585056.ECUMN_3939"/>
<name>B7NE85_ECOLU</name>
<sequence length="355" mass="39648">MPNMYEQDSLSALDAITEAQRIAFAPMLFQTALCLRNAGVLSYLDRQGKHGATLADITEHSHINEYAASVLLDMGLSGRIITCKEGMYYLAKIGHYLLHDTMTRVNMDFTQDVCYQGLFFLADSLNEGKPSGLKVFGDWSTIYPALSQLPDAARESWFAFDHYYSDGAFNAALPYVFANNPTTLYDVGGNTGKWALRCCKYNENIAVTLLDLPQQIVLAKENIANAGFSDRIDFHAVDMLSDAPLPGEADIWWMSQFLDCFSPEQIISILSKIASVMKPGAKVCIMELFWDAQRFEAASFSLNASSLYFTCMANGNSRFYSAEKFYDYLNKAGFQVAERHDNLGVGHTLLICQKK</sequence>
<dbReference type="EMBL" id="CU928163">
    <property type="protein sequence ID" value="CAR15085.1"/>
    <property type="molecule type" value="Genomic_DNA"/>
</dbReference>
<dbReference type="Pfam" id="PF00891">
    <property type="entry name" value="Methyltransf_2"/>
    <property type="match status" value="1"/>
</dbReference>
<keyword evidence="2" id="KW-0808">Transferase</keyword>
<protein>
    <submittedName>
        <fullName evidence="6">Methyltransferase</fullName>
    </submittedName>
</protein>
<dbReference type="PATRIC" id="fig|585056.7.peg.4113"/>
<feature type="domain" description="O-methyltransferase C-terminal" evidence="4">
    <location>
        <begin position="182"/>
        <end position="335"/>
    </location>
</feature>
<dbReference type="HOGENOM" id="CLU_005533_3_0_6"/>
<evidence type="ECO:0000259" key="4">
    <source>
        <dbReference type="Pfam" id="PF00891"/>
    </source>
</evidence>
<dbReference type="InterPro" id="IPR001077">
    <property type="entry name" value="COMT_C"/>
</dbReference>
<dbReference type="Pfam" id="PF21212">
    <property type="entry name" value="Dimerisation2-like_dom"/>
    <property type="match status" value="1"/>
</dbReference>
<evidence type="ECO:0000313" key="7">
    <source>
        <dbReference type="Proteomes" id="UP000007097"/>
    </source>
</evidence>
<dbReference type="InterPro" id="IPR049480">
    <property type="entry name" value="BVU_1015-like_N"/>
</dbReference>
<dbReference type="PROSITE" id="PS51683">
    <property type="entry name" value="SAM_OMT_II"/>
    <property type="match status" value="1"/>
</dbReference>
<evidence type="ECO:0000256" key="3">
    <source>
        <dbReference type="ARBA" id="ARBA00022691"/>
    </source>
</evidence>
<dbReference type="Gene3D" id="1.20.58.1390">
    <property type="match status" value="1"/>
</dbReference>
<dbReference type="KEGG" id="eum:ECUMN_3939"/>
<dbReference type="AlphaFoldDB" id="B7NE85"/>
<accession>B7NE85</accession>
<evidence type="ECO:0000313" key="6">
    <source>
        <dbReference type="EMBL" id="CAR15085.1"/>
    </source>
</evidence>
<dbReference type="Proteomes" id="UP000007097">
    <property type="component" value="Chromosome"/>
</dbReference>
<dbReference type="InterPro" id="IPR016461">
    <property type="entry name" value="COMT-like"/>
</dbReference>
<dbReference type="InterPro" id="IPR036388">
    <property type="entry name" value="WH-like_DNA-bd_sf"/>
</dbReference>
<evidence type="ECO:0000256" key="2">
    <source>
        <dbReference type="ARBA" id="ARBA00022679"/>
    </source>
</evidence>
<dbReference type="GO" id="GO:0008171">
    <property type="term" value="F:O-methyltransferase activity"/>
    <property type="evidence" value="ECO:0007669"/>
    <property type="project" value="InterPro"/>
</dbReference>
<evidence type="ECO:0000256" key="1">
    <source>
        <dbReference type="ARBA" id="ARBA00022603"/>
    </source>
</evidence>
<dbReference type="Gene3D" id="1.10.10.10">
    <property type="entry name" value="Winged helix-like DNA-binding domain superfamily/Winged helix DNA-binding domain"/>
    <property type="match status" value="1"/>
</dbReference>
<proteinExistence type="predicted"/>
<dbReference type="SUPFAM" id="SSF53335">
    <property type="entry name" value="S-adenosyl-L-methionine-dependent methyltransferases"/>
    <property type="match status" value="1"/>
</dbReference>
<keyword evidence="1 6" id="KW-0489">Methyltransferase</keyword>
<dbReference type="PANTHER" id="PTHR43712:SF2">
    <property type="entry name" value="O-METHYLTRANSFERASE CICE"/>
    <property type="match status" value="1"/>
</dbReference>
<dbReference type="InterPro" id="IPR029063">
    <property type="entry name" value="SAM-dependent_MTases_sf"/>
</dbReference>
<organism evidence="6 7">
    <name type="scientific">Escherichia coli O17:K52:H18 (strain UMN026 / ExPEC)</name>
    <dbReference type="NCBI Taxonomy" id="585056"/>
    <lineage>
        <taxon>Bacteria</taxon>
        <taxon>Pseudomonadati</taxon>
        <taxon>Pseudomonadota</taxon>
        <taxon>Gammaproteobacteria</taxon>
        <taxon>Enterobacterales</taxon>
        <taxon>Enterobacteriaceae</taxon>
        <taxon>Escherichia</taxon>
    </lineage>
</organism>
<evidence type="ECO:0000259" key="5">
    <source>
        <dbReference type="Pfam" id="PF21212"/>
    </source>
</evidence>
<dbReference type="PANTHER" id="PTHR43712">
    <property type="entry name" value="PUTATIVE (AFU_ORTHOLOGUE AFUA_4G14580)-RELATED"/>
    <property type="match status" value="1"/>
</dbReference>
<keyword evidence="3" id="KW-0949">S-adenosyl-L-methionine</keyword>
<dbReference type="GO" id="GO:0032259">
    <property type="term" value="P:methylation"/>
    <property type="evidence" value="ECO:0007669"/>
    <property type="project" value="UniProtKB-KW"/>
</dbReference>